<evidence type="ECO:0008006" key="5">
    <source>
        <dbReference type="Google" id="ProtNLM"/>
    </source>
</evidence>
<dbReference type="PANTHER" id="PTHR11571">
    <property type="entry name" value="GLUTATHIONE S-TRANSFERASE"/>
    <property type="match status" value="1"/>
</dbReference>
<feature type="domain" description="GST N-terminal" evidence="1">
    <location>
        <begin position="1"/>
        <end position="84"/>
    </location>
</feature>
<gene>
    <name evidence="3" type="ORF">M529_02005</name>
</gene>
<dbReference type="PATRIC" id="fig|1346791.3.peg.392"/>
<dbReference type="STRING" id="1346791.M529_02005"/>
<evidence type="ECO:0000259" key="2">
    <source>
        <dbReference type="PROSITE" id="PS50405"/>
    </source>
</evidence>
<dbReference type="AlphaFoldDB" id="T0IYC3"/>
<dbReference type="eggNOG" id="COG0625">
    <property type="taxonomic scope" value="Bacteria"/>
</dbReference>
<dbReference type="CDD" id="cd03192">
    <property type="entry name" value="GST_C_Sigma_like"/>
    <property type="match status" value="1"/>
</dbReference>
<dbReference type="GO" id="GO:0004364">
    <property type="term" value="F:glutathione transferase activity"/>
    <property type="evidence" value="ECO:0007669"/>
    <property type="project" value="TreeGrafter"/>
</dbReference>
<comment type="caution">
    <text evidence="3">The sequence shown here is derived from an EMBL/GenBank/DDBJ whole genome shotgun (WGS) entry which is preliminary data.</text>
</comment>
<dbReference type="InterPro" id="IPR036249">
    <property type="entry name" value="Thioredoxin-like_sf"/>
</dbReference>
<dbReference type="EMBL" id="AUWY01000023">
    <property type="protein sequence ID" value="EQB33805.1"/>
    <property type="molecule type" value="Genomic_DNA"/>
</dbReference>
<proteinExistence type="predicted"/>
<accession>T0IYC3</accession>
<sequence length="235" mass="26668">MPYDLWYWPTIPGRGEFVRLALEAGGIPYRDRAREEGEDALIADMTGHDAGPAFAPPYLVTDGGTIAQTANILLYLGDRHDCAPGGIRQRHWIAQLQLTMMDMVAEAHDVHHPIAVDLYFEDQKPEAERRALAFREQRIPKFLNYFSRALAAQPGDWLGGTRWSYADLSLFHLLAGLRYAFPLRMAALHDRYRALAALQDRVAALPELSDYLASSRRLSFSEEDIFRHYPELDAP</sequence>
<evidence type="ECO:0000259" key="1">
    <source>
        <dbReference type="PROSITE" id="PS50404"/>
    </source>
</evidence>
<dbReference type="Pfam" id="PF14497">
    <property type="entry name" value="GST_C_3"/>
    <property type="match status" value="1"/>
</dbReference>
<dbReference type="Proteomes" id="UP000015523">
    <property type="component" value="Unassembled WGS sequence"/>
</dbReference>
<dbReference type="InterPro" id="IPR050213">
    <property type="entry name" value="GST_superfamily"/>
</dbReference>
<dbReference type="Gene3D" id="3.40.30.10">
    <property type="entry name" value="Glutaredoxin"/>
    <property type="match status" value="1"/>
</dbReference>
<evidence type="ECO:0000313" key="3">
    <source>
        <dbReference type="EMBL" id="EQB33805.1"/>
    </source>
</evidence>
<dbReference type="CDD" id="cd03039">
    <property type="entry name" value="GST_N_Sigma_like"/>
    <property type="match status" value="1"/>
</dbReference>
<dbReference type="InterPro" id="IPR036282">
    <property type="entry name" value="Glutathione-S-Trfase_C_sf"/>
</dbReference>
<organism evidence="3 4">
    <name type="scientific">Sphingobium ummariense RL-3</name>
    <dbReference type="NCBI Taxonomy" id="1346791"/>
    <lineage>
        <taxon>Bacteria</taxon>
        <taxon>Pseudomonadati</taxon>
        <taxon>Pseudomonadota</taxon>
        <taxon>Alphaproteobacteria</taxon>
        <taxon>Sphingomonadales</taxon>
        <taxon>Sphingomonadaceae</taxon>
        <taxon>Sphingobium</taxon>
    </lineage>
</organism>
<dbReference type="PANTHER" id="PTHR11571:SF263">
    <property type="entry name" value="GLUTATHIONE S-TRANSFERASE"/>
    <property type="match status" value="1"/>
</dbReference>
<dbReference type="InterPro" id="IPR010987">
    <property type="entry name" value="Glutathione-S-Trfase_C-like"/>
</dbReference>
<dbReference type="GO" id="GO:0006749">
    <property type="term" value="P:glutathione metabolic process"/>
    <property type="evidence" value="ECO:0007669"/>
    <property type="project" value="TreeGrafter"/>
</dbReference>
<dbReference type="PROSITE" id="PS50405">
    <property type="entry name" value="GST_CTER"/>
    <property type="match status" value="1"/>
</dbReference>
<dbReference type="SUPFAM" id="SSF47616">
    <property type="entry name" value="GST C-terminal domain-like"/>
    <property type="match status" value="1"/>
</dbReference>
<name>T0IYC3_9SPHN</name>
<dbReference type="Gene3D" id="1.20.1050.10">
    <property type="match status" value="1"/>
</dbReference>
<dbReference type="InterPro" id="IPR004046">
    <property type="entry name" value="GST_C"/>
</dbReference>
<evidence type="ECO:0000313" key="4">
    <source>
        <dbReference type="Proteomes" id="UP000015523"/>
    </source>
</evidence>
<protein>
    <recommendedName>
        <fullName evidence="5">Glutathione S-transferase</fullName>
    </recommendedName>
</protein>
<dbReference type="InterPro" id="IPR004045">
    <property type="entry name" value="Glutathione_S-Trfase_N"/>
</dbReference>
<keyword evidence="4" id="KW-1185">Reference proteome</keyword>
<dbReference type="OrthoDB" id="7203409at2"/>
<dbReference type="PROSITE" id="PS50404">
    <property type="entry name" value="GST_NTER"/>
    <property type="match status" value="1"/>
</dbReference>
<dbReference type="SUPFAM" id="SSF52833">
    <property type="entry name" value="Thioredoxin-like"/>
    <property type="match status" value="1"/>
</dbReference>
<reference evidence="3 4" key="1">
    <citation type="journal article" date="2013" name="Genome Announc.">
        <title>Draft Genome Sequence of Sphingobium ummariense Strain RL-3, a Hexachlorocyclohexane-Degrading Bacterium.</title>
        <authorList>
            <person name="Kohli P."/>
            <person name="Dua A."/>
            <person name="Sangwan N."/>
            <person name="Oldach P."/>
            <person name="Khurana J.P."/>
            <person name="Lal R."/>
        </authorList>
    </citation>
    <scope>NUCLEOTIDE SEQUENCE [LARGE SCALE GENOMIC DNA]</scope>
    <source>
        <strain evidence="3 4">RL-3</strain>
    </source>
</reference>
<feature type="domain" description="GST C-terminal" evidence="2">
    <location>
        <begin position="82"/>
        <end position="232"/>
    </location>
</feature>
<dbReference type="RefSeq" id="WP_021316431.1">
    <property type="nucleotide sequence ID" value="NZ_AUWY01000023.1"/>
</dbReference>